<name>A0ABW0NH37_9BURK</name>
<organism evidence="2 3">
    <name type="scientific">Caenimonas terrae</name>
    <dbReference type="NCBI Taxonomy" id="696074"/>
    <lineage>
        <taxon>Bacteria</taxon>
        <taxon>Pseudomonadati</taxon>
        <taxon>Pseudomonadota</taxon>
        <taxon>Betaproteobacteria</taxon>
        <taxon>Burkholderiales</taxon>
        <taxon>Comamonadaceae</taxon>
        <taxon>Caenimonas</taxon>
    </lineage>
</organism>
<feature type="transmembrane region" description="Helical" evidence="1">
    <location>
        <begin position="42"/>
        <end position="61"/>
    </location>
</feature>
<sequence>MKSPWKILSALLIATVLVSKLMPNPWKMAVMDRWHGPIDMSLAAHLLMFALTAFSITHAVTTPRAWKILGSALALSVATEALQFFAIERHPSLQGVVTEMTGAFFGWGLAAVHLRLARRWRSGTANPAQK</sequence>
<protein>
    <recommendedName>
        <fullName evidence="4">VanZ family protein</fullName>
    </recommendedName>
</protein>
<accession>A0ABW0NH37</accession>
<evidence type="ECO:0008006" key="4">
    <source>
        <dbReference type="Google" id="ProtNLM"/>
    </source>
</evidence>
<comment type="caution">
    <text evidence="2">The sequence shown here is derived from an EMBL/GenBank/DDBJ whole genome shotgun (WGS) entry which is preliminary data.</text>
</comment>
<dbReference type="RefSeq" id="WP_376850431.1">
    <property type="nucleotide sequence ID" value="NZ_JBHSMF010000006.1"/>
</dbReference>
<dbReference type="EMBL" id="JBHSMF010000006">
    <property type="protein sequence ID" value="MFC5498377.1"/>
    <property type="molecule type" value="Genomic_DNA"/>
</dbReference>
<dbReference type="Proteomes" id="UP001596037">
    <property type="component" value="Unassembled WGS sequence"/>
</dbReference>
<keyword evidence="1" id="KW-1133">Transmembrane helix</keyword>
<evidence type="ECO:0000313" key="3">
    <source>
        <dbReference type="Proteomes" id="UP001596037"/>
    </source>
</evidence>
<keyword evidence="1" id="KW-0812">Transmembrane</keyword>
<feature type="transmembrane region" description="Helical" evidence="1">
    <location>
        <begin position="68"/>
        <end position="87"/>
    </location>
</feature>
<evidence type="ECO:0000313" key="2">
    <source>
        <dbReference type="EMBL" id="MFC5498377.1"/>
    </source>
</evidence>
<gene>
    <name evidence="2" type="ORF">ACFPOE_12605</name>
</gene>
<evidence type="ECO:0000256" key="1">
    <source>
        <dbReference type="SAM" id="Phobius"/>
    </source>
</evidence>
<keyword evidence="3" id="KW-1185">Reference proteome</keyword>
<reference evidence="3" key="1">
    <citation type="journal article" date="2019" name="Int. J. Syst. Evol. Microbiol.">
        <title>The Global Catalogue of Microorganisms (GCM) 10K type strain sequencing project: providing services to taxonomists for standard genome sequencing and annotation.</title>
        <authorList>
            <consortium name="The Broad Institute Genomics Platform"/>
            <consortium name="The Broad Institute Genome Sequencing Center for Infectious Disease"/>
            <person name="Wu L."/>
            <person name="Ma J."/>
        </authorList>
    </citation>
    <scope>NUCLEOTIDE SEQUENCE [LARGE SCALE GENOMIC DNA]</scope>
    <source>
        <strain evidence="3">CCUG 57401</strain>
    </source>
</reference>
<keyword evidence="1" id="KW-0472">Membrane</keyword>
<feature type="transmembrane region" description="Helical" evidence="1">
    <location>
        <begin position="93"/>
        <end position="112"/>
    </location>
</feature>
<proteinExistence type="predicted"/>